<feature type="binding site" evidence="8">
    <location>
        <position position="246"/>
    </location>
    <ligand>
        <name>Mg(2+)</name>
        <dbReference type="ChEBI" id="CHEBI:18420"/>
    </ligand>
</feature>
<dbReference type="PRINTS" id="PR00509">
    <property type="entry name" value="PGMPMM"/>
</dbReference>
<dbReference type="STRING" id="690567.2003"/>
<dbReference type="Pfam" id="PF02878">
    <property type="entry name" value="PGM_PMM_I"/>
    <property type="match status" value="1"/>
</dbReference>
<dbReference type="GO" id="GO:0005829">
    <property type="term" value="C:cytosol"/>
    <property type="evidence" value="ECO:0007669"/>
    <property type="project" value="TreeGrafter"/>
</dbReference>
<feature type="domain" description="Alpha-D-phosphohexomutase alpha/beta/alpha" evidence="13">
    <location>
        <begin position="161"/>
        <end position="257"/>
    </location>
</feature>
<keyword evidence="5 8" id="KW-0413">Isomerase</keyword>
<dbReference type="FunFam" id="3.40.120.10:FF:000002">
    <property type="entry name" value="Phosphoglucosamine mutase"/>
    <property type="match status" value="1"/>
</dbReference>
<keyword evidence="2 8" id="KW-0597">Phosphoprotein</keyword>
<evidence type="ECO:0000256" key="1">
    <source>
        <dbReference type="ARBA" id="ARBA00010231"/>
    </source>
</evidence>
<dbReference type="InterPro" id="IPR005843">
    <property type="entry name" value="A-D-PHexomutase_C"/>
</dbReference>
<dbReference type="EMBL" id="CGIH01000032">
    <property type="protein sequence ID" value="CFX84405.1"/>
    <property type="molecule type" value="Genomic_DNA"/>
</dbReference>
<keyword evidence="4 8" id="KW-0460">Magnesium</keyword>
<evidence type="ECO:0000313" key="15">
    <source>
        <dbReference type="EMBL" id="CFX84405.1"/>
    </source>
</evidence>
<keyword evidence="16" id="KW-1185">Reference proteome</keyword>
<protein>
    <recommendedName>
        <fullName evidence="7 8">Phosphoglucosamine mutase</fullName>
        <ecNumber evidence="6 8">5.4.2.10</ecNumber>
    </recommendedName>
</protein>
<dbReference type="InterPro" id="IPR036900">
    <property type="entry name" value="A-D-PHexomutase_C_sf"/>
</dbReference>
<dbReference type="HAMAP" id="MF_01554_B">
    <property type="entry name" value="GlmM_B"/>
    <property type="match status" value="1"/>
</dbReference>
<dbReference type="AlphaFoldDB" id="A0A0E4GCL5"/>
<feature type="domain" description="Alpha-D-phosphohexomutase alpha/beta/alpha" evidence="12">
    <location>
        <begin position="3"/>
        <end position="137"/>
    </location>
</feature>
<dbReference type="GO" id="GO:0004615">
    <property type="term" value="F:phosphomannomutase activity"/>
    <property type="evidence" value="ECO:0007669"/>
    <property type="project" value="TreeGrafter"/>
</dbReference>
<dbReference type="InterPro" id="IPR005845">
    <property type="entry name" value="A-D-PHexomutase_a/b/a-II"/>
</dbReference>
<evidence type="ECO:0000259" key="13">
    <source>
        <dbReference type="Pfam" id="PF02879"/>
    </source>
</evidence>
<comment type="similarity">
    <text evidence="1 8 9">Belongs to the phosphohexose mutase family.</text>
</comment>
<evidence type="ECO:0000313" key="16">
    <source>
        <dbReference type="Proteomes" id="UP000045545"/>
    </source>
</evidence>
<evidence type="ECO:0000256" key="10">
    <source>
        <dbReference type="RuleBase" id="RU004327"/>
    </source>
</evidence>
<dbReference type="PANTHER" id="PTHR42946:SF1">
    <property type="entry name" value="PHOSPHOGLUCOMUTASE (ALPHA-D-GLUCOSE-1,6-BISPHOSPHATE-DEPENDENT)"/>
    <property type="match status" value="1"/>
</dbReference>
<dbReference type="EC" id="5.4.2.10" evidence="6 8"/>
<comment type="function">
    <text evidence="8 10">Catalyzes the conversion of glucosamine-6-phosphate to glucosamine-1-phosphate.</text>
</comment>
<feature type="binding site" description="via phosphate group" evidence="8">
    <location>
        <position position="102"/>
    </location>
    <ligand>
        <name>Mg(2+)</name>
        <dbReference type="ChEBI" id="CHEBI:18420"/>
    </ligand>
</feature>
<feature type="modified residue" description="Phosphoserine" evidence="8">
    <location>
        <position position="102"/>
    </location>
</feature>
<dbReference type="GO" id="GO:0000287">
    <property type="term" value="F:magnesium ion binding"/>
    <property type="evidence" value="ECO:0007669"/>
    <property type="project" value="UniProtKB-UniRule"/>
</dbReference>
<evidence type="ECO:0000256" key="8">
    <source>
        <dbReference type="HAMAP-Rule" id="MF_01554"/>
    </source>
</evidence>
<dbReference type="Pfam" id="PF02880">
    <property type="entry name" value="PGM_PMM_III"/>
    <property type="match status" value="1"/>
</dbReference>
<evidence type="ECO:0000256" key="3">
    <source>
        <dbReference type="ARBA" id="ARBA00022723"/>
    </source>
</evidence>
<evidence type="ECO:0000256" key="6">
    <source>
        <dbReference type="ARBA" id="ARBA00066330"/>
    </source>
</evidence>
<dbReference type="GO" id="GO:0006048">
    <property type="term" value="P:UDP-N-acetylglucosamine biosynthetic process"/>
    <property type="evidence" value="ECO:0007669"/>
    <property type="project" value="TreeGrafter"/>
</dbReference>
<comment type="PTM">
    <text evidence="8">Activated by phosphorylation.</text>
</comment>
<sequence>MGTLFGTDGVRGIANLELTPEMAFDLGRAGSYVLSQHNSCTRPRIMVGKDTRVSGDMLEAALIAGICSTGSDVLTLGVIPTPAVAYLTRQYEASCGIVISASHNPVEDNGIKFFGPNGYKLPDEIEAEIEQLVLEGTSNLIRPQGQEVGRVYDVAEALNRYLDFLCSCYSEKTKLDDLCIVIDCANGAAYQAAGLMWERLGARVIEINAQPNGININDRCGSTYTEGLKKAVLQHKADLGIAYDGDADRCIAVDERGNELDGDYIMVICGLDMVRRSKLKPARVAATVMSNIGLDIALRREGIEVDSCAVGDRYVLEKMQETGALLGGEQSGHIIFLNHATTGDGLLTSLKLAEVIKRTGLPLSELAAEMEKQPQLLVNVRLEDKDTILNHKLVTAALIQAEKRLGEFGKLVVRPSGTEPMVRIMAQGPEQYLLEEVIRDISDAIKAAQESNS</sequence>
<evidence type="ECO:0000259" key="12">
    <source>
        <dbReference type="Pfam" id="PF02878"/>
    </source>
</evidence>
<dbReference type="Gene3D" id="3.40.120.10">
    <property type="entry name" value="Alpha-D-Glucose-1,6-Bisphosphate, subunit A, domain 3"/>
    <property type="match status" value="3"/>
</dbReference>
<feature type="active site" description="Phosphoserine intermediate" evidence="8">
    <location>
        <position position="102"/>
    </location>
</feature>
<keyword evidence="3 8" id="KW-0479">Metal-binding</keyword>
<evidence type="ECO:0000256" key="2">
    <source>
        <dbReference type="ARBA" id="ARBA00022553"/>
    </source>
</evidence>
<dbReference type="CDD" id="cd05802">
    <property type="entry name" value="GlmM"/>
    <property type="match status" value="1"/>
</dbReference>
<dbReference type="PANTHER" id="PTHR42946">
    <property type="entry name" value="PHOSPHOHEXOSE MUTASE"/>
    <property type="match status" value="1"/>
</dbReference>
<gene>
    <name evidence="8" type="primary">glmM</name>
    <name evidence="15" type="ORF">2003</name>
</gene>
<dbReference type="SUPFAM" id="SSF55957">
    <property type="entry name" value="Phosphoglucomutase, C-terminal domain"/>
    <property type="match status" value="1"/>
</dbReference>
<dbReference type="InterPro" id="IPR005844">
    <property type="entry name" value="A-D-PHexomutase_a/b/a-I"/>
</dbReference>
<accession>A0A0E4GCL5</accession>
<dbReference type="Pfam" id="PF00408">
    <property type="entry name" value="PGM_PMM_IV"/>
    <property type="match status" value="1"/>
</dbReference>
<feature type="domain" description="Alpha-D-phosphohexomutase C-terminal" evidence="11">
    <location>
        <begin position="377"/>
        <end position="443"/>
    </location>
</feature>
<dbReference type="Pfam" id="PF02879">
    <property type="entry name" value="PGM_PMM_II"/>
    <property type="match status" value="1"/>
</dbReference>
<evidence type="ECO:0000259" key="14">
    <source>
        <dbReference type="Pfam" id="PF02880"/>
    </source>
</evidence>
<dbReference type="InterPro" id="IPR016066">
    <property type="entry name" value="A-D-PHexomutase_CS"/>
</dbReference>
<reference evidence="15 16" key="1">
    <citation type="submission" date="2015-03" db="EMBL/GenBank/DDBJ databases">
        <authorList>
            <person name="Murphy D."/>
        </authorList>
    </citation>
    <scope>NUCLEOTIDE SEQUENCE [LARGE SCALE GENOMIC DNA]</scope>
    <source>
        <strain evidence="15 16">OL-4</strain>
    </source>
</reference>
<dbReference type="InterPro" id="IPR005841">
    <property type="entry name" value="Alpha-D-phosphohexomutase_SF"/>
</dbReference>
<dbReference type="InterPro" id="IPR005846">
    <property type="entry name" value="A-D-PHexomutase_a/b/a-III"/>
</dbReference>
<dbReference type="NCBIfam" id="NF008139">
    <property type="entry name" value="PRK10887.1"/>
    <property type="match status" value="1"/>
</dbReference>
<dbReference type="OrthoDB" id="9806956at2"/>
<dbReference type="FunFam" id="3.40.120.10:FF:000001">
    <property type="entry name" value="Phosphoglucosamine mutase"/>
    <property type="match status" value="1"/>
</dbReference>
<dbReference type="GO" id="GO:0005975">
    <property type="term" value="P:carbohydrate metabolic process"/>
    <property type="evidence" value="ECO:0007669"/>
    <property type="project" value="InterPro"/>
</dbReference>
<dbReference type="Gene3D" id="3.30.310.50">
    <property type="entry name" value="Alpha-D-phosphohexomutase, C-terminal domain"/>
    <property type="match status" value="1"/>
</dbReference>
<proteinExistence type="inferred from homology"/>
<feature type="binding site" evidence="8">
    <location>
        <position position="248"/>
    </location>
    <ligand>
        <name>Mg(2+)</name>
        <dbReference type="ChEBI" id="CHEBI:18420"/>
    </ligand>
</feature>
<dbReference type="InterPro" id="IPR016055">
    <property type="entry name" value="A-D-PHexomutase_a/b/a-I/II/III"/>
</dbReference>
<comment type="cofactor">
    <cofactor evidence="8">
        <name>Mg(2+)</name>
        <dbReference type="ChEBI" id="CHEBI:18420"/>
    </cofactor>
    <text evidence="8">Binds 1 Mg(2+) ion per subunit.</text>
</comment>
<dbReference type="InterPro" id="IPR006352">
    <property type="entry name" value="GlmM_bact"/>
</dbReference>
<dbReference type="RefSeq" id="WP_046498395.1">
    <property type="nucleotide sequence ID" value="NZ_CGIH01000032.1"/>
</dbReference>
<evidence type="ECO:0000256" key="5">
    <source>
        <dbReference type="ARBA" id="ARBA00023235"/>
    </source>
</evidence>
<dbReference type="GO" id="GO:0008966">
    <property type="term" value="F:phosphoglucosamine mutase activity"/>
    <property type="evidence" value="ECO:0007669"/>
    <property type="project" value="UniProtKB-UniRule"/>
</dbReference>
<evidence type="ECO:0000259" key="11">
    <source>
        <dbReference type="Pfam" id="PF00408"/>
    </source>
</evidence>
<name>A0A0E4GCL5_9FIRM</name>
<dbReference type="SUPFAM" id="SSF53738">
    <property type="entry name" value="Phosphoglucomutase, first 3 domains"/>
    <property type="match status" value="3"/>
</dbReference>
<dbReference type="InterPro" id="IPR050060">
    <property type="entry name" value="Phosphoglucosamine_mutase"/>
</dbReference>
<evidence type="ECO:0000256" key="9">
    <source>
        <dbReference type="RuleBase" id="RU004326"/>
    </source>
</evidence>
<dbReference type="PROSITE" id="PS00710">
    <property type="entry name" value="PGM_PMM"/>
    <property type="match status" value="1"/>
</dbReference>
<dbReference type="Proteomes" id="UP000045545">
    <property type="component" value="Unassembled WGS sequence"/>
</dbReference>
<evidence type="ECO:0000256" key="7">
    <source>
        <dbReference type="ARBA" id="ARBA00068193"/>
    </source>
</evidence>
<feature type="binding site" evidence="8">
    <location>
        <position position="244"/>
    </location>
    <ligand>
        <name>Mg(2+)</name>
        <dbReference type="ChEBI" id="CHEBI:18420"/>
    </ligand>
</feature>
<comment type="catalytic activity">
    <reaction evidence="8 10">
        <text>alpha-D-glucosamine 1-phosphate = D-glucosamine 6-phosphate</text>
        <dbReference type="Rhea" id="RHEA:23424"/>
        <dbReference type="ChEBI" id="CHEBI:58516"/>
        <dbReference type="ChEBI" id="CHEBI:58725"/>
        <dbReference type="EC" id="5.4.2.10"/>
    </reaction>
</comment>
<evidence type="ECO:0000256" key="4">
    <source>
        <dbReference type="ARBA" id="ARBA00022842"/>
    </source>
</evidence>
<dbReference type="NCBIfam" id="TIGR01455">
    <property type="entry name" value="glmM"/>
    <property type="match status" value="1"/>
</dbReference>
<feature type="domain" description="Alpha-D-phosphohexomutase alpha/beta/alpha" evidence="14">
    <location>
        <begin position="261"/>
        <end position="371"/>
    </location>
</feature>
<organism evidence="15 16">
    <name type="scientific">Syntrophomonas zehnderi OL-4</name>
    <dbReference type="NCBI Taxonomy" id="690567"/>
    <lineage>
        <taxon>Bacteria</taxon>
        <taxon>Bacillati</taxon>
        <taxon>Bacillota</taxon>
        <taxon>Clostridia</taxon>
        <taxon>Eubacteriales</taxon>
        <taxon>Syntrophomonadaceae</taxon>
        <taxon>Syntrophomonas</taxon>
    </lineage>
</organism>
<dbReference type="GO" id="GO:0009252">
    <property type="term" value="P:peptidoglycan biosynthetic process"/>
    <property type="evidence" value="ECO:0007669"/>
    <property type="project" value="TreeGrafter"/>
</dbReference>